<dbReference type="InterPro" id="IPR017853">
    <property type="entry name" value="GH"/>
</dbReference>
<evidence type="ECO:0000313" key="2">
    <source>
        <dbReference type="Proteomes" id="UP000647172"/>
    </source>
</evidence>
<evidence type="ECO:0008006" key="3">
    <source>
        <dbReference type="Google" id="ProtNLM"/>
    </source>
</evidence>
<name>A0A919JDI6_9ACTN</name>
<proteinExistence type="predicted"/>
<dbReference type="Proteomes" id="UP000647172">
    <property type="component" value="Unassembled WGS sequence"/>
</dbReference>
<protein>
    <recommendedName>
        <fullName evidence="3">Abortive infection protein</fullName>
    </recommendedName>
</protein>
<organism evidence="1 2">
    <name type="scientific">Actinoplanes nipponensis</name>
    <dbReference type="NCBI Taxonomy" id="135950"/>
    <lineage>
        <taxon>Bacteria</taxon>
        <taxon>Bacillati</taxon>
        <taxon>Actinomycetota</taxon>
        <taxon>Actinomycetes</taxon>
        <taxon>Micromonosporales</taxon>
        <taxon>Micromonosporaceae</taxon>
        <taxon>Actinoplanes</taxon>
    </lineage>
</organism>
<dbReference type="EMBL" id="BOMQ01000011">
    <property type="protein sequence ID" value="GIE47395.1"/>
    <property type="molecule type" value="Genomic_DNA"/>
</dbReference>
<evidence type="ECO:0000313" key="1">
    <source>
        <dbReference type="EMBL" id="GIE47395.1"/>
    </source>
</evidence>
<dbReference type="AlphaFoldDB" id="A0A919JDI6"/>
<reference evidence="1" key="1">
    <citation type="submission" date="2021-01" db="EMBL/GenBank/DDBJ databases">
        <title>Whole genome shotgun sequence of Actinoplanes nipponensis NBRC 14063.</title>
        <authorList>
            <person name="Komaki H."/>
            <person name="Tamura T."/>
        </authorList>
    </citation>
    <scope>NUCLEOTIDE SEQUENCE</scope>
    <source>
        <strain evidence="1">NBRC 14063</strain>
    </source>
</reference>
<sequence>MRGKGINYDTGFFPGGRPSRDSFDPDVVRREMRIIAADLHCTDVRVSGGDPERLAVAAGHAAQAGLRVWFSPFPTELTTTRMRPFLAECAERAEQLRAGGADVVFVAGCELTLFAAGLLPGDDVYARIRSLTSPRRHGGPTREGLNRQLNTFLADVAGDVRQRFGGPLTYASGTWEAVDWTPFDIVGVDAYRDLSNLIGFRRSLRRHLRHGKPVAVTEFGCCTYRGAGLRGGTGWTIVDHGTEPPSIRGRHTRSESEQVSYLHRLLKDFAAVGVDAAFWFTFASYQLPHRADPARDLDLAAYGVVKVLDDRPGSTYPGLAWEPKEVFHALAAAYRTGSP</sequence>
<dbReference type="RefSeq" id="WP_203765426.1">
    <property type="nucleotide sequence ID" value="NZ_BAAAYJ010000064.1"/>
</dbReference>
<gene>
    <name evidence="1" type="ORF">Ani05nite_09290</name>
</gene>
<dbReference type="SUPFAM" id="SSF51445">
    <property type="entry name" value="(Trans)glycosidases"/>
    <property type="match status" value="1"/>
</dbReference>
<dbReference type="Gene3D" id="3.20.20.80">
    <property type="entry name" value="Glycosidases"/>
    <property type="match status" value="1"/>
</dbReference>
<accession>A0A919JDI6</accession>
<keyword evidence="2" id="KW-1185">Reference proteome</keyword>
<comment type="caution">
    <text evidence="1">The sequence shown here is derived from an EMBL/GenBank/DDBJ whole genome shotgun (WGS) entry which is preliminary data.</text>
</comment>